<evidence type="ECO:0000313" key="2">
    <source>
        <dbReference type="EMBL" id="OAJ64925.1"/>
    </source>
</evidence>
<name>A0A1A9NFK8_9BURK</name>
<dbReference type="Proteomes" id="UP000078116">
    <property type="component" value="Unassembled WGS sequence"/>
</dbReference>
<evidence type="ECO:0000256" key="1">
    <source>
        <dbReference type="SAM" id="MobiDB-lite"/>
    </source>
</evidence>
<evidence type="ECO:0000313" key="3">
    <source>
        <dbReference type="Proteomes" id="UP000078116"/>
    </source>
</evidence>
<sequence>MEDADVEARGGGVVAEVGDRVELVSRQVISDGARAVGMAFWRHEQDMGRSGQLYGVAGRRGARGEHAHEVANGEQLRGGGQGAAAGVEPVVMVCGGGERGRKWGRGGGAGGRGEPGSWPRAAPMRRA</sequence>
<feature type="region of interest" description="Disordered" evidence="1">
    <location>
        <begin position="97"/>
        <end position="127"/>
    </location>
</feature>
<accession>A0A1A9NFK8</accession>
<reference evidence="2 3" key="1">
    <citation type="submission" date="2016-04" db="EMBL/GenBank/DDBJ databases">
        <title>Reclassification of Paraburkholderia panaciterrae (Farh et al. 2015) Dobritsa &amp; Samadpour 2016 as a later homotypic synonym of Paraburkholderia ginsengiterrae (Farh et al. 2015) Dobritsa &amp; Samadpour 2016.</title>
        <authorList>
            <person name="Dobritsa A.P."/>
            <person name="Kutumbaka K."/>
            <person name="Samadpour M."/>
        </authorList>
    </citation>
    <scope>NUCLEOTIDE SEQUENCE [LARGE SCALE GENOMIC DNA]</scope>
    <source>
        <strain evidence="2 3">DCY85</strain>
    </source>
</reference>
<comment type="caution">
    <text evidence="2">The sequence shown here is derived from an EMBL/GenBank/DDBJ whole genome shotgun (WGS) entry which is preliminary data.</text>
</comment>
<dbReference type="EMBL" id="LXKA01000072">
    <property type="protein sequence ID" value="OAJ64925.1"/>
    <property type="molecule type" value="Genomic_DNA"/>
</dbReference>
<protein>
    <submittedName>
        <fullName evidence="2">Uncharacterized protein</fullName>
    </submittedName>
</protein>
<feature type="compositionally biased region" description="Gly residues" evidence="1">
    <location>
        <begin position="105"/>
        <end position="114"/>
    </location>
</feature>
<proteinExistence type="predicted"/>
<gene>
    <name evidence="2" type="ORF">A6V37_37785</name>
</gene>
<dbReference type="AlphaFoldDB" id="A0A1A9NFK8"/>
<organism evidence="2 3">
    <name type="scientific">Paraburkholderia ginsengiterrae</name>
    <dbReference type="NCBI Taxonomy" id="1462993"/>
    <lineage>
        <taxon>Bacteria</taxon>
        <taxon>Pseudomonadati</taxon>
        <taxon>Pseudomonadota</taxon>
        <taxon>Betaproteobacteria</taxon>
        <taxon>Burkholderiales</taxon>
        <taxon>Burkholderiaceae</taxon>
        <taxon>Paraburkholderia</taxon>
    </lineage>
</organism>